<reference evidence="1" key="1">
    <citation type="submission" date="2021-03" db="EMBL/GenBank/DDBJ databases">
        <title>Draft genome sequence of rust myrtle Austropuccinia psidii MF-1, a brazilian biotype.</title>
        <authorList>
            <person name="Quecine M.C."/>
            <person name="Pachon D.M.R."/>
            <person name="Bonatelli M.L."/>
            <person name="Correr F.H."/>
            <person name="Franceschini L.M."/>
            <person name="Leite T.F."/>
            <person name="Margarido G.R.A."/>
            <person name="Almeida C.A."/>
            <person name="Ferrarezi J.A."/>
            <person name="Labate C.A."/>
        </authorList>
    </citation>
    <scope>NUCLEOTIDE SEQUENCE</scope>
    <source>
        <strain evidence="1">MF-1</strain>
    </source>
</reference>
<dbReference type="Proteomes" id="UP000765509">
    <property type="component" value="Unassembled WGS sequence"/>
</dbReference>
<organism evidence="1 2">
    <name type="scientific">Austropuccinia psidii MF-1</name>
    <dbReference type="NCBI Taxonomy" id="1389203"/>
    <lineage>
        <taxon>Eukaryota</taxon>
        <taxon>Fungi</taxon>
        <taxon>Dikarya</taxon>
        <taxon>Basidiomycota</taxon>
        <taxon>Pucciniomycotina</taxon>
        <taxon>Pucciniomycetes</taxon>
        <taxon>Pucciniales</taxon>
        <taxon>Sphaerophragmiaceae</taxon>
        <taxon>Austropuccinia</taxon>
    </lineage>
</organism>
<comment type="caution">
    <text evidence="1">The sequence shown here is derived from an EMBL/GenBank/DDBJ whole genome shotgun (WGS) entry which is preliminary data.</text>
</comment>
<name>A0A9Q3BRH7_9BASI</name>
<gene>
    <name evidence="1" type="ORF">O181_009550</name>
</gene>
<protein>
    <submittedName>
        <fullName evidence="1">Uncharacterized protein</fullName>
    </submittedName>
</protein>
<dbReference type="AlphaFoldDB" id="A0A9Q3BRH7"/>
<evidence type="ECO:0000313" key="2">
    <source>
        <dbReference type="Proteomes" id="UP000765509"/>
    </source>
</evidence>
<evidence type="ECO:0000313" key="1">
    <source>
        <dbReference type="EMBL" id="MBW0469835.1"/>
    </source>
</evidence>
<accession>A0A9Q3BRH7</accession>
<sequence>MTIVHKAWNIHKNSDGLDRLALPNKPDNPAYFTANAEPRIPIEGINITDVGTEFFDEGKIRIAIFLSLSLKKIEIFSFS</sequence>
<proteinExistence type="predicted"/>
<dbReference type="OrthoDB" id="2507171at2759"/>
<keyword evidence="2" id="KW-1185">Reference proteome</keyword>
<dbReference type="EMBL" id="AVOT02002286">
    <property type="protein sequence ID" value="MBW0469835.1"/>
    <property type="molecule type" value="Genomic_DNA"/>
</dbReference>